<protein>
    <submittedName>
        <fullName evidence="2">Uncharacterized protein</fullName>
    </submittedName>
</protein>
<gene>
    <name evidence="2" type="ORF">CVLEPA_LOCUS5802</name>
</gene>
<organism evidence="2 3">
    <name type="scientific">Clavelina lepadiformis</name>
    <name type="common">Light-bulb sea squirt</name>
    <name type="synonym">Ascidia lepadiformis</name>
    <dbReference type="NCBI Taxonomy" id="159417"/>
    <lineage>
        <taxon>Eukaryota</taxon>
        <taxon>Metazoa</taxon>
        <taxon>Chordata</taxon>
        <taxon>Tunicata</taxon>
        <taxon>Ascidiacea</taxon>
        <taxon>Aplousobranchia</taxon>
        <taxon>Clavelinidae</taxon>
        <taxon>Clavelina</taxon>
    </lineage>
</organism>
<dbReference type="EMBL" id="CAWYQH010000029">
    <property type="protein sequence ID" value="CAK8676339.1"/>
    <property type="molecule type" value="Genomic_DNA"/>
</dbReference>
<evidence type="ECO:0000313" key="2">
    <source>
        <dbReference type="EMBL" id="CAK8676339.1"/>
    </source>
</evidence>
<evidence type="ECO:0000256" key="1">
    <source>
        <dbReference type="SAM" id="MobiDB-lite"/>
    </source>
</evidence>
<name>A0ABP0FD42_CLALP</name>
<evidence type="ECO:0000313" key="3">
    <source>
        <dbReference type="Proteomes" id="UP001642483"/>
    </source>
</evidence>
<proteinExistence type="predicted"/>
<reference evidence="2 3" key="1">
    <citation type="submission" date="2024-02" db="EMBL/GenBank/DDBJ databases">
        <authorList>
            <person name="Daric V."/>
            <person name="Darras S."/>
        </authorList>
    </citation>
    <scope>NUCLEOTIDE SEQUENCE [LARGE SCALE GENOMIC DNA]</scope>
</reference>
<feature type="region of interest" description="Disordered" evidence="1">
    <location>
        <begin position="14"/>
        <end position="34"/>
    </location>
</feature>
<keyword evidence="3" id="KW-1185">Reference proteome</keyword>
<sequence length="93" mass="10767">MICRRCKTVRSAKLSRVTNEHGPRPGRFLDQPGSYSQQTRLLRDDGRPAFLFTRSPCTSLLKHYARGLHELRKPSIPDAARRFECNTRAEARR</sequence>
<accession>A0ABP0FD42</accession>
<dbReference type="Proteomes" id="UP001642483">
    <property type="component" value="Unassembled WGS sequence"/>
</dbReference>
<comment type="caution">
    <text evidence="2">The sequence shown here is derived from an EMBL/GenBank/DDBJ whole genome shotgun (WGS) entry which is preliminary data.</text>
</comment>